<evidence type="ECO:0000313" key="2">
    <source>
        <dbReference type="EMBL" id="TCG06639.1"/>
    </source>
</evidence>
<dbReference type="EMBL" id="MWML01000098">
    <property type="protein sequence ID" value="TCG06639.1"/>
    <property type="molecule type" value="Genomic_DNA"/>
</dbReference>
<protein>
    <recommendedName>
        <fullName evidence="1">Transcriptional regulator TetR C-terminal Proteobacteria type domain-containing protein</fullName>
    </recommendedName>
</protein>
<dbReference type="Proteomes" id="UP000294200">
    <property type="component" value="Unassembled WGS sequence"/>
</dbReference>
<dbReference type="Pfam" id="PF14246">
    <property type="entry name" value="TetR_C_7"/>
    <property type="match status" value="1"/>
</dbReference>
<organism evidence="2 3">
    <name type="scientific">Paraburkholderia steynii</name>
    <dbReference type="NCBI Taxonomy" id="1245441"/>
    <lineage>
        <taxon>Bacteria</taxon>
        <taxon>Pseudomonadati</taxon>
        <taxon>Pseudomonadota</taxon>
        <taxon>Betaproteobacteria</taxon>
        <taxon>Burkholderiales</taxon>
        <taxon>Burkholderiaceae</taxon>
        <taxon>Paraburkholderia</taxon>
    </lineage>
</organism>
<reference evidence="2 3" key="1">
    <citation type="submission" date="2017-02" db="EMBL/GenBank/DDBJ databases">
        <title>Paraburkholderia sophoroidis sp. nov. and Paraburkholderia steynii sp. nov. rhizobial symbionts of the fynbos legume Hypocalyptus sophoroides.</title>
        <authorList>
            <person name="Steenkamp E.T."/>
            <person name="Beukes C.W."/>
            <person name="Van Zyl E."/>
            <person name="Avontuur J."/>
            <person name="Chan W.Y."/>
            <person name="Hassen A."/>
            <person name="Palmer M."/>
            <person name="Mthombeni L."/>
            <person name="Phalane F."/>
            <person name="Sereme K."/>
            <person name="Venter S.N."/>
        </authorList>
    </citation>
    <scope>NUCLEOTIDE SEQUENCE [LARGE SCALE GENOMIC DNA]</scope>
    <source>
        <strain evidence="2 3">HC1.1ba</strain>
    </source>
</reference>
<dbReference type="InterPro" id="IPR039536">
    <property type="entry name" value="TetR_C_Proteobacteria"/>
</dbReference>
<evidence type="ECO:0000259" key="1">
    <source>
        <dbReference type="Pfam" id="PF14246"/>
    </source>
</evidence>
<gene>
    <name evidence="2" type="ORF">BZM27_24905</name>
</gene>
<name>A0A4R0XHT9_9BURK</name>
<proteinExistence type="predicted"/>
<sequence length="64" mass="6751">MRSPLRKRDPAVAAAHLRALCEGELVGLCLLGVSADTTPRNVTKVVRRAVDVFLAAHGCARSPG</sequence>
<dbReference type="Gene3D" id="1.10.357.10">
    <property type="entry name" value="Tetracycline Repressor, domain 2"/>
    <property type="match status" value="1"/>
</dbReference>
<accession>A0A4R0XHT9</accession>
<comment type="caution">
    <text evidence="2">The sequence shown here is derived from an EMBL/GenBank/DDBJ whole genome shotgun (WGS) entry which is preliminary data.</text>
</comment>
<evidence type="ECO:0000313" key="3">
    <source>
        <dbReference type="Proteomes" id="UP000294200"/>
    </source>
</evidence>
<keyword evidence="3" id="KW-1185">Reference proteome</keyword>
<feature type="domain" description="Transcriptional regulator TetR C-terminal Proteobacteria type" evidence="1">
    <location>
        <begin position="5"/>
        <end position="58"/>
    </location>
</feature>
<dbReference type="AlphaFoldDB" id="A0A4R0XHT9"/>